<dbReference type="EMBL" id="WJHE01000483">
    <property type="protein sequence ID" value="MST33099.1"/>
    <property type="molecule type" value="Genomic_DNA"/>
</dbReference>
<evidence type="ECO:0000259" key="1">
    <source>
        <dbReference type="PROSITE" id="PS50093"/>
    </source>
</evidence>
<comment type="caution">
    <text evidence="2">The sequence shown here is derived from an EMBL/GenBank/DDBJ whole genome shotgun (WGS) entry which is preliminary data.</text>
</comment>
<dbReference type="Gene3D" id="2.60.40.10">
    <property type="entry name" value="Immunoglobulins"/>
    <property type="match status" value="1"/>
</dbReference>
<dbReference type="InterPro" id="IPR000601">
    <property type="entry name" value="PKD_dom"/>
</dbReference>
<gene>
    <name evidence="2" type="ORF">GHK86_10255</name>
</gene>
<sequence length="407" mass="41375">AHMDAAAARARAALPAQGGFGPAIARIALGQVGVSDTPTSDNFGLDCDPYSTMVGPAFPNAIGCGVDARFHVVNENETWCSDFAKWVWQQAGVTAGMDRINAGSVSFYGWGRSQGERLTVDSTHPRVGDAVVFFPPGPVSASDYADHVGIVTAVNPDGTVDLVNGDFAGATTIGVQYDQHVDLSTWASQVWNPGEQWVFVAPPSGAQAPTPWAAVTGPHQAVTGTPVSFRSHAAQPGGSVASDLWTFGDGGTASGANATHVFGEPGPHTVTFTATSAAHTVTTRTWTVDVAGASSPATADPSNAVWYSATPVTQHVFRRGAGGTLMEERSNGGGWTATDLPVVLAAGTRPTALELPSTNDSLQPVVLADTTSGTVVAASPSGAGWSTTTLPGAPAAGSTVAALAVPT</sequence>
<dbReference type="InterPro" id="IPR035986">
    <property type="entry name" value="PKD_dom_sf"/>
</dbReference>
<dbReference type="SMART" id="SM00089">
    <property type="entry name" value="PKD"/>
    <property type="match status" value="1"/>
</dbReference>
<feature type="domain" description="PKD" evidence="1">
    <location>
        <begin position="245"/>
        <end position="290"/>
    </location>
</feature>
<keyword evidence="3" id="KW-1185">Reference proteome</keyword>
<feature type="non-terminal residue" evidence="2">
    <location>
        <position position="1"/>
    </location>
</feature>
<evidence type="ECO:0000313" key="3">
    <source>
        <dbReference type="Proteomes" id="UP000437736"/>
    </source>
</evidence>
<dbReference type="Pfam" id="PF05257">
    <property type="entry name" value="CHAP"/>
    <property type="match status" value="1"/>
</dbReference>
<dbReference type="Pfam" id="PF18911">
    <property type="entry name" value="PKD_4"/>
    <property type="match status" value="1"/>
</dbReference>
<accession>A0ABW9QUJ9</accession>
<dbReference type="PROSITE" id="PS50093">
    <property type="entry name" value="PKD"/>
    <property type="match status" value="1"/>
</dbReference>
<organism evidence="2 3">
    <name type="scientific">Acidiferrimicrobium australe</name>
    <dbReference type="NCBI Taxonomy" id="2664430"/>
    <lineage>
        <taxon>Bacteria</taxon>
        <taxon>Bacillati</taxon>
        <taxon>Actinomycetota</taxon>
        <taxon>Acidimicrobiia</taxon>
        <taxon>Acidimicrobiales</taxon>
        <taxon>Acidimicrobiaceae</taxon>
        <taxon>Acidiferrimicrobium</taxon>
    </lineage>
</organism>
<protein>
    <submittedName>
        <fullName evidence="2">CHAP domain-containing protein</fullName>
    </submittedName>
</protein>
<dbReference type="Proteomes" id="UP000437736">
    <property type="component" value="Unassembled WGS sequence"/>
</dbReference>
<reference evidence="2 3" key="1">
    <citation type="submission" date="2019-11" db="EMBL/GenBank/DDBJ databases">
        <title>Acidiferrimicrobium australis gen. nov., sp. nov., an acidophilic and obligately heterotrophic, member of the Actinobacteria that catalyses dissimilatory oxido- reduction of iron isolated from metal-rich acidic water in Chile.</title>
        <authorList>
            <person name="Gonzalez D."/>
            <person name="Huber K."/>
            <person name="Hedrich S."/>
            <person name="Rojas-Villalobos C."/>
            <person name="Quatrini R."/>
            <person name="Dinamarca M.A."/>
            <person name="Schwarz A."/>
            <person name="Canales C."/>
            <person name="Nancucheo I."/>
        </authorList>
    </citation>
    <scope>NUCLEOTIDE SEQUENCE [LARGE SCALE GENOMIC DNA]</scope>
    <source>
        <strain evidence="2 3">USS-CCA1</strain>
    </source>
</reference>
<dbReference type="SUPFAM" id="SSF54001">
    <property type="entry name" value="Cysteine proteinases"/>
    <property type="match status" value="1"/>
</dbReference>
<dbReference type="SUPFAM" id="SSF49299">
    <property type="entry name" value="PKD domain"/>
    <property type="match status" value="1"/>
</dbReference>
<dbReference type="InterPro" id="IPR038765">
    <property type="entry name" value="Papain-like_cys_pep_sf"/>
</dbReference>
<evidence type="ECO:0000313" key="2">
    <source>
        <dbReference type="EMBL" id="MST33099.1"/>
    </source>
</evidence>
<dbReference type="InterPro" id="IPR007921">
    <property type="entry name" value="CHAP_dom"/>
</dbReference>
<dbReference type="InterPro" id="IPR022409">
    <property type="entry name" value="PKD/Chitinase_dom"/>
</dbReference>
<feature type="non-terminal residue" evidence="2">
    <location>
        <position position="407"/>
    </location>
</feature>
<name>A0ABW9QUJ9_9ACTN</name>
<dbReference type="InterPro" id="IPR013783">
    <property type="entry name" value="Ig-like_fold"/>
</dbReference>
<dbReference type="Gene3D" id="3.90.1720.10">
    <property type="entry name" value="endopeptidase domain like (from Nostoc punctiforme)"/>
    <property type="match status" value="1"/>
</dbReference>
<dbReference type="CDD" id="cd00146">
    <property type="entry name" value="PKD"/>
    <property type="match status" value="1"/>
</dbReference>
<proteinExistence type="predicted"/>